<dbReference type="EMBL" id="CM009307">
    <property type="protein sequence ID" value="PNS93961.1"/>
    <property type="molecule type" value="Genomic_DNA"/>
</dbReference>
<evidence type="ECO:0000313" key="2">
    <source>
        <dbReference type="Proteomes" id="UP000006729"/>
    </source>
</evidence>
<proteinExistence type="predicted"/>
<name>A0A2K1WZL2_POPTR</name>
<dbReference type="InParanoid" id="A0A2K1WZL2"/>
<dbReference type="AlphaFoldDB" id="A0A2K1WZL2"/>
<accession>A0A2K1WZL2</accession>
<protein>
    <submittedName>
        <fullName evidence="1">Uncharacterized protein</fullName>
    </submittedName>
</protein>
<dbReference type="AntiFam" id="ANF00038">
    <property type="entry name" value="Overlaps SRP RNA, same strand"/>
</dbReference>
<sequence length="54" mass="5910">MHVRSGSGCLLSDPPVPSQELSQGILVKTWVFWLLEGRAQLEGLRAGANWICMA</sequence>
<dbReference type="Proteomes" id="UP000006729">
    <property type="component" value="Chromosome 18"/>
</dbReference>
<organism evidence="1 2">
    <name type="scientific">Populus trichocarpa</name>
    <name type="common">Western balsam poplar</name>
    <name type="synonym">Populus balsamifera subsp. trichocarpa</name>
    <dbReference type="NCBI Taxonomy" id="3694"/>
    <lineage>
        <taxon>Eukaryota</taxon>
        <taxon>Viridiplantae</taxon>
        <taxon>Streptophyta</taxon>
        <taxon>Embryophyta</taxon>
        <taxon>Tracheophyta</taxon>
        <taxon>Spermatophyta</taxon>
        <taxon>Magnoliopsida</taxon>
        <taxon>eudicotyledons</taxon>
        <taxon>Gunneridae</taxon>
        <taxon>Pentapetalae</taxon>
        <taxon>rosids</taxon>
        <taxon>fabids</taxon>
        <taxon>Malpighiales</taxon>
        <taxon>Salicaceae</taxon>
        <taxon>Saliceae</taxon>
        <taxon>Populus</taxon>
    </lineage>
</organism>
<keyword evidence="2" id="KW-1185">Reference proteome</keyword>
<reference evidence="1 2" key="1">
    <citation type="journal article" date="2006" name="Science">
        <title>The genome of black cottonwood, Populus trichocarpa (Torr. &amp; Gray).</title>
        <authorList>
            <person name="Tuskan G.A."/>
            <person name="Difazio S."/>
            <person name="Jansson S."/>
            <person name="Bohlmann J."/>
            <person name="Grigoriev I."/>
            <person name="Hellsten U."/>
            <person name="Putnam N."/>
            <person name="Ralph S."/>
            <person name="Rombauts S."/>
            <person name="Salamov A."/>
            <person name="Schein J."/>
            <person name="Sterck L."/>
            <person name="Aerts A."/>
            <person name="Bhalerao R.R."/>
            <person name="Bhalerao R.P."/>
            <person name="Blaudez D."/>
            <person name="Boerjan W."/>
            <person name="Brun A."/>
            <person name="Brunner A."/>
            <person name="Busov V."/>
            <person name="Campbell M."/>
            <person name="Carlson J."/>
            <person name="Chalot M."/>
            <person name="Chapman J."/>
            <person name="Chen G.L."/>
            <person name="Cooper D."/>
            <person name="Coutinho P.M."/>
            <person name="Couturier J."/>
            <person name="Covert S."/>
            <person name="Cronk Q."/>
            <person name="Cunningham R."/>
            <person name="Davis J."/>
            <person name="Degroeve S."/>
            <person name="Dejardin A."/>
            <person name="Depamphilis C."/>
            <person name="Detter J."/>
            <person name="Dirks B."/>
            <person name="Dubchak I."/>
            <person name="Duplessis S."/>
            <person name="Ehlting J."/>
            <person name="Ellis B."/>
            <person name="Gendler K."/>
            <person name="Goodstein D."/>
            <person name="Gribskov M."/>
            <person name="Grimwood J."/>
            <person name="Groover A."/>
            <person name="Gunter L."/>
            <person name="Hamberger B."/>
            <person name="Heinze B."/>
            <person name="Helariutta Y."/>
            <person name="Henrissat B."/>
            <person name="Holligan D."/>
            <person name="Holt R."/>
            <person name="Huang W."/>
            <person name="Islam-Faridi N."/>
            <person name="Jones S."/>
            <person name="Jones-Rhoades M."/>
            <person name="Jorgensen R."/>
            <person name="Joshi C."/>
            <person name="Kangasjarvi J."/>
            <person name="Karlsson J."/>
            <person name="Kelleher C."/>
            <person name="Kirkpatrick R."/>
            <person name="Kirst M."/>
            <person name="Kohler A."/>
            <person name="Kalluri U."/>
            <person name="Larimer F."/>
            <person name="Leebens-Mack J."/>
            <person name="Leple J.C."/>
            <person name="Locascio P."/>
            <person name="Lou Y."/>
            <person name="Lucas S."/>
            <person name="Martin F."/>
            <person name="Montanini B."/>
            <person name="Napoli C."/>
            <person name="Nelson D.R."/>
            <person name="Nelson C."/>
            <person name="Nieminen K."/>
            <person name="Nilsson O."/>
            <person name="Pereda V."/>
            <person name="Peter G."/>
            <person name="Philippe R."/>
            <person name="Pilate G."/>
            <person name="Poliakov A."/>
            <person name="Razumovskaya J."/>
            <person name="Richardson P."/>
            <person name="Rinaldi C."/>
            <person name="Ritland K."/>
            <person name="Rouze P."/>
            <person name="Ryaboy D."/>
            <person name="Schmutz J."/>
            <person name="Schrader J."/>
            <person name="Segerman B."/>
            <person name="Shin H."/>
            <person name="Siddiqui A."/>
            <person name="Sterky F."/>
            <person name="Terry A."/>
            <person name="Tsai C.J."/>
            <person name="Uberbacher E."/>
            <person name="Unneberg P."/>
            <person name="Vahala J."/>
            <person name="Wall K."/>
            <person name="Wessler S."/>
            <person name="Yang G."/>
            <person name="Yin T."/>
            <person name="Douglas C."/>
            <person name="Marra M."/>
            <person name="Sandberg G."/>
            <person name="Van de Peer Y."/>
            <person name="Rokhsar D."/>
        </authorList>
    </citation>
    <scope>NUCLEOTIDE SEQUENCE [LARGE SCALE GENOMIC DNA]</scope>
    <source>
        <strain evidence="2">cv. Nisqually</strain>
    </source>
</reference>
<evidence type="ECO:0000313" key="1">
    <source>
        <dbReference type="EMBL" id="PNS93961.1"/>
    </source>
</evidence>
<gene>
    <name evidence="1" type="ORF">POPTR_018G115300</name>
</gene>